<evidence type="ECO:0000256" key="8">
    <source>
        <dbReference type="ARBA" id="ARBA00023136"/>
    </source>
</evidence>
<comment type="subcellular location">
    <subcellularLocation>
        <location evidence="1">Cytoplasm</location>
    </subcellularLocation>
</comment>
<gene>
    <name evidence="12" type="ORF">SAMN06295970_12190</name>
</gene>
<dbReference type="InterPro" id="IPR004100">
    <property type="entry name" value="ATPase_F1/V1/A1_a/bsu_N"/>
</dbReference>
<dbReference type="RefSeq" id="WP_283444525.1">
    <property type="nucleotide sequence ID" value="NZ_FXUL01000021.1"/>
</dbReference>
<evidence type="ECO:0000256" key="6">
    <source>
        <dbReference type="ARBA" id="ARBA00022927"/>
    </source>
</evidence>
<accession>A0ABY1QM56</accession>
<evidence type="ECO:0000256" key="9">
    <source>
        <dbReference type="ARBA" id="ARBA00023196"/>
    </source>
</evidence>
<dbReference type="EMBL" id="FXUL01000021">
    <property type="protein sequence ID" value="SMP74769.1"/>
    <property type="molecule type" value="Genomic_DNA"/>
</dbReference>
<reference evidence="12 13" key="1">
    <citation type="submission" date="2017-05" db="EMBL/GenBank/DDBJ databases">
        <authorList>
            <person name="Varghese N."/>
            <person name="Submissions S."/>
        </authorList>
    </citation>
    <scope>NUCLEOTIDE SEQUENCE [LARGE SCALE GENOMIC DNA]</scope>
    <source>
        <strain evidence="12 13">DSM 26001</strain>
    </source>
</reference>
<dbReference type="Pfam" id="PF18269">
    <property type="entry name" value="T3SS_ATPase_C"/>
    <property type="match status" value="1"/>
</dbReference>
<keyword evidence="4" id="KW-0547">Nucleotide-binding</keyword>
<dbReference type="PANTHER" id="PTHR15184">
    <property type="entry name" value="ATP SYNTHASE"/>
    <property type="match status" value="1"/>
</dbReference>
<keyword evidence="5" id="KW-0067">ATP-binding</keyword>
<evidence type="ECO:0000313" key="13">
    <source>
        <dbReference type="Proteomes" id="UP001158049"/>
    </source>
</evidence>
<evidence type="ECO:0000256" key="4">
    <source>
        <dbReference type="ARBA" id="ARBA00022741"/>
    </source>
</evidence>
<comment type="catalytic activity">
    <reaction evidence="10">
        <text>ATP + H2O + cellular proteinSide 1 = ADP + phosphate + cellular proteinSide 2.</text>
        <dbReference type="EC" id="7.4.2.8"/>
    </reaction>
</comment>
<dbReference type="NCBIfam" id="TIGR01026">
    <property type="entry name" value="fliI_yscN"/>
    <property type="match status" value="1"/>
</dbReference>
<dbReference type="InterPro" id="IPR005714">
    <property type="entry name" value="ATPase_T3SS_FliI/YscN"/>
</dbReference>
<dbReference type="InterPro" id="IPR027417">
    <property type="entry name" value="P-loop_NTPase"/>
</dbReference>
<dbReference type="Gene3D" id="3.40.50.12240">
    <property type="match status" value="1"/>
</dbReference>
<dbReference type="InterPro" id="IPR000194">
    <property type="entry name" value="ATPase_F1/V1/A1_a/bsu_nucl-bd"/>
</dbReference>
<evidence type="ECO:0000313" key="12">
    <source>
        <dbReference type="EMBL" id="SMP74769.1"/>
    </source>
</evidence>
<dbReference type="InterPro" id="IPR003593">
    <property type="entry name" value="AAA+_ATPase"/>
</dbReference>
<keyword evidence="8" id="KW-0472">Membrane</keyword>
<dbReference type="Pfam" id="PF02874">
    <property type="entry name" value="ATP-synt_ab_N"/>
    <property type="match status" value="1"/>
</dbReference>
<dbReference type="CDD" id="cd01136">
    <property type="entry name" value="ATPase_flagellum-secretory_path_III"/>
    <property type="match status" value="1"/>
</dbReference>
<dbReference type="InterPro" id="IPR040627">
    <property type="entry name" value="T3SS_ATPase_C"/>
</dbReference>
<evidence type="ECO:0000256" key="1">
    <source>
        <dbReference type="ARBA" id="ARBA00004496"/>
    </source>
</evidence>
<dbReference type="Proteomes" id="UP001158049">
    <property type="component" value="Unassembled WGS sequence"/>
</dbReference>
<name>A0ABY1QM56_9BURK</name>
<keyword evidence="13" id="KW-1185">Reference proteome</keyword>
<dbReference type="CDD" id="cd18117">
    <property type="entry name" value="ATP-synt_flagellum-secretory_path_III_N"/>
    <property type="match status" value="1"/>
</dbReference>
<organism evidence="12 13">
    <name type="scientific">Noviherbaspirillum suwonense</name>
    <dbReference type="NCBI Taxonomy" id="1224511"/>
    <lineage>
        <taxon>Bacteria</taxon>
        <taxon>Pseudomonadati</taxon>
        <taxon>Pseudomonadota</taxon>
        <taxon>Betaproteobacteria</taxon>
        <taxon>Burkholderiales</taxon>
        <taxon>Oxalobacteraceae</taxon>
        <taxon>Noviherbaspirillum</taxon>
    </lineage>
</organism>
<proteinExistence type="predicted"/>
<comment type="caution">
    <text evidence="12">The sequence shown here is derived from an EMBL/GenBank/DDBJ whole genome shotgun (WGS) entry which is preliminary data.</text>
</comment>
<evidence type="ECO:0000256" key="5">
    <source>
        <dbReference type="ARBA" id="ARBA00022840"/>
    </source>
</evidence>
<dbReference type="SMART" id="SM00382">
    <property type="entry name" value="AAA"/>
    <property type="match status" value="1"/>
</dbReference>
<keyword evidence="7" id="KW-1278">Translocase</keyword>
<keyword evidence="9" id="KW-0139">CF(1)</keyword>
<evidence type="ECO:0000259" key="11">
    <source>
        <dbReference type="SMART" id="SM00382"/>
    </source>
</evidence>
<dbReference type="PROSITE" id="PS00152">
    <property type="entry name" value="ATPASE_ALPHA_BETA"/>
    <property type="match status" value="1"/>
</dbReference>
<keyword evidence="6" id="KW-0653">Protein transport</keyword>
<feature type="domain" description="AAA+ ATPase" evidence="11">
    <location>
        <begin position="156"/>
        <end position="339"/>
    </location>
</feature>
<dbReference type="PANTHER" id="PTHR15184:SF9">
    <property type="entry name" value="SPI-1 TYPE 3 SECRETION SYSTEM ATPASE"/>
    <property type="match status" value="1"/>
</dbReference>
<evidence type="ECO:0000256" key="2">
    <source>
        <dbReference type="ARBA" id="ARBA00022448"/>
    </source>
</evidence>
<dbReference type="SUPFAM" id="SSF52540">
    <property type="entry name" value="P-loop containing nucleoside triphosphate hydrolases"/>
    <property type="match status" value="1"/>
</dbReference>
<evidence type="ECO:0000256" key="7">
    <source>
        <dbReference type="ARBA" id="ARBA00022967"/>
    </source>
</evidence>
<protein>
    <submittedName>
        <fullName evidence="12">Flagellum-specific ATP synthase</fullName>
    </submittedName>
</protein>
<evidence type="ECO:0000256" key="10">
    <source>
        <dbReference type="ARBA" id="ARBA00034006"/>
    </source>
</evidence>
<dbReference type="Pfam" id="PF00006">
    <property type="entry name" value="ATP-synt_ab"/>
    <property type="match status" value="1"/>
</dbReference>
<dbReference type="InterPro" id="IPR020003">
    <property type="entry name" value="ATPase_a/bsu_AS"/>
</dbReference>
<keyword evidence="3" id="KW-0963">Cytoplasm</keyword>
<dbReference type="InterPro" id="IPR050053">
    <property type="entry name" value="ATPase_alpha/beta_chains"/>
</dbReference>
<keyword evidence="2" id="KW-0813">Transport</keyword>
<evidence type="ECO:0000256" key="3">
    <source>
        <dbReference type="ARBA" id="ARBA00022490"/>
    </source>
</evidence>
<keyword evidence="9" id="KW-0066">ATP synthesis</keyword>
<sequence>MSGQRYADAVAQAELVRRIGRVTQFYGLVLEASGPDAFLGEVCEVYSRGQAAPVLAEVVGIRDGRVLLMPYGELRGIGMGGEVIARGRPLQVPTGSGFLGRVVDAFGHPIDGMPAPPAHAMVSLRKDAINPLARPPIRQVLESGVRAIDALLTLGKGQRVGIFSGSGVGKSTLLGMLARNVKADVNVIAMVGERGREVREFIDCSLGPEGLKRSIVLASTSDQPALMRCNAAYAATAMAEYFREQGADVALIMDSVSRFAMAQREIGLAVGEPPTARGYTPSVFASLPRLLERCGTGPEGGSITAFYTVLAEGDDLSGDPVVDAVRSVLDGHIVLSRALADQRHFPAIDILRSISRLMPALIGKAEQDLARRTVSLLHRLERSRDLIDIGAYKSGSNPELDRALALAPELDRFLTQDVAEAVPRARALQALQAIVEEN</sequence>